<dbReference type="GO" id="GO:0008726">
    <property type="term" value="F:alkanesulfonate monooxygenase activity"/>
    <property type="evidence" value="ECO:0007669"/>
    <property type="project" value="TreeGrafter"/>
</dbReference>
<accession>A0A7J3VUB7</accession>
<dbReference type="InterPro" id="IPR036661">
    <property type="entry name" value="Luciferase-like_sf"/>
</dbReference>
<sequence>MPSVRQDRWPERCSGEAAGWLERSEDKVSRRVQFGVLLPDYCGGPVPQDFTTLGKLREFCRAVERLGFTSIWHREHFTSTPTSPSSYEPVATMSAVSQLAQNPRLGLITILPLRHPVILAKELATIDVLSAGRVSLCCAVGYREHEFEALGVSMADRGRRFVESVRIIKALWTGDNVSYEGDFYRFEDVSLHPKPVQKPHPPIVIGSAGRSVDNPRRFEKLLMRAVELGEGWYAAINMTPESIANAVAIIKSCLKKMKKDVDSYSLTAHKYVYLVEGDVQEARRTVSAVLSTSVEEAGKQHLVGSRDEIITKAEKLLATGVTHFNIAPLKFDHRAIEFFAHEVVPRYS</sequence>
<evidence type="ECO:0000256" key="3">
    <source>
        <dbReference type="ARBA" id="ARBA00023002"/>
    </source>
</evidence>
<evidence type="ECO:0000313" key="6">
    <source>
        <dbReference type="EMBL" id="HHM44544.1"/>
    </source>
</evidence>
<dbReference type="InterPro" id="IPR019921">
    <property type="entry name" value="Lucif-like_OxRdtase_Rv2161c"/>
</dbReference>
<keyword evidence="2" id="KW-0288">FMN</keyword>
<evidence type="ECO:0000256" key="2">
    <source>
        <dbReference type="ARBA" id="ARBA00022643"/>
    </source>
</evidence>
<dbReference type="PANTHER" id="PTHR42847:SF4">
    <property type="entry name" value="ALKANESULFONATE MONOOXYGENASE-RELATED"/>
    <property type="match status" value="1"/>
</dbReference>
<comment type="caution">
    <text evidence="6">The sequence shown here is derived from an EMBL/GenBank/DDBJ whole genome shotgun (WGS) entry which is preliminary data.</text>
</comment>
<dbReference type="SUPFAM" id="SSF51679">
    <property type="entry name" value="Bacterial luciferase-like"/>
    <property type="match status" value="1"/>
</dbReference>
<dbReference type="InterPro" id="IPR011251">
    <property type="entry name" value="Luciferase-like_dom"/>
</dbReference>
<name>A0A7J3VUB7_CALS0</name>
<dbReference type="EC" id="1.-.-.-" evidence="6"/>
<keyword evidence="4" id="KW-0503">Monooxygenase</keyword>
<keyword evidence="1" id="KW-0285">Flavoprotein</keyword>
<dbReference type="AlphaFoldDB" id="A0A7J3VUB7"/>
<protein>
    <submittedName>
        <fullName evidence="6">TIGR03619 family F420-dependent LLM class oxidoreductase</fullName>
        <ecNumber evidence="6">1.-.-.-</ecNumber>
    </submittedName>
</protein>
<reference evidence="6" key="1">
    <citation type="journal article" date="2020" name="mSystems">
        <title>Genome- and Community-Level Interaction Insights into Carbon Utilization and Element Cycling Functions of Hydrothermarchaeota in Hydrothermal Sediment.</title>
        <authorList>
            <person name="Zhou Z."/>
            <person name="Liu Y."/>
            <person name="Xu W."/>
            <person name="Pan J."/>
            <person name="Luo Z.H."/>
            <person name="Li M."/>
        </authorList>
    </citation>
    <scope>NUCLEOTIDE SEQUENCE [LARGE SCALE GENOMIC DNA]</scope>
    <source>
        <strain evidence="6">SpSt-1074</strain>
    </source>
</reference>
<organism evidence="6">
    <name type="scientific">Caldiarchaeum subterraneum</name>
    <dbReference type="NCBI Taxonomy" id="311458"/>
    <lineage>
        <taxon>Archaea</taxon>
        <taxon>Nitrososphaerota</taxon>
        <taxon>Candidatus Caldarchaeales</taxon>
        <taxon>Candidatus Caldarchaeaceae</taxon>
        <taxon>Candidatus Caldarchaeum</taxon>
    </lineage>
</organism>
<evidence type="ECO:0000259" key="5">
    <source>
        <dbReference type="Pfam" id="PF00296"/>
    </source>
</evidence>
<dbReference type="Gene3D" id="3.20.20.30">
    <property type="entry name" value="Luciferase-like domain"/>
    <property type="match status" value="1"/>
</dbReference>
<dbReference type="NCBIfam" id="TIGR03619">
    <property type="entry name" value="F420_Rv2161c"/>
    <property type="match status" value="1"/>
</dbReference>
<feature type="domain" description="Luciferase-like" evidence="5">
    <location>
        <begin position="34"/>
        <end position="295"/>
    </location>
</feature>
<dbReference type="PANTHER" id="PTHR42847">
    <property type="entry name" value="ALKANESULFONATE MONOOXYGENASE"/>
    <property type="match status" value="1"/>
</dbReference>
<proteinExistence type="predicted"/>
<dbReference type="Pfam" id="PF00296">
    <property type="entry name" value="Bac_luciferase"/>
    <property type="match status" value="1"/>
</dbReference>
<evidence type="ECO:0000256" key="1">
    <source>
        <dbReference type="ARBA" id="ARBA00022630"/>
    </source>
</evidence>
<keyword evidence="3 6" id="KW-0560">Oxidoreductase</keyword>
<dbReference type="GO" id="GO:0046306">
    <property type="term" value="P:alkanesulfonate catabolic process"/>
    <property type="evidence" value="ECO:0007669"/>
    <property type="project" value="TreeGrafter"/>
</dbReference>
<dbReference type="EMBL" id="DRXH01000157">
    <property type="protein sequence ID" value="HHM44544.1"/>
    <property type="molecule type" value="Genomic_DNA"/>
</dbReference>
<gene>
    <name evidence="6" type="ORF">ENM31_04535</name>
</gene>
<evidence type="ECO:0000256" key="4">
    <source>
        <dbReference type="ARBA" id="ARBA00023033"/>
    </source>
</evidence>
<dbReference type="InterPro" id="IPR050172">
    <property type="entry name" value="SsuD_RutA_monooxygenase"/>
</dbReference>